<organism evidence="2 3">
    <name type="scientific">Rhizophagus clarus</name>
    <dbReference type="NCBI Taxonomy" id="94130"/>
    <lineage>
        <taxon>Eukaryota</taxon>
        <taxon>Fungi</taxon>
        <taxon>Fungi incertae sedis</taxon>
        <taxon>Mucoromycota</taxon>
        <taxon>Glomeromycotina</taxon>
        <taxon>Glomeromycetes</taxon>
        <taxon>Glomerales</taxon>
        <taxon>Glomeraceae</taxon>
        <taxon>Rhizophagus</taxon>
    </lineage>
</organism>
<evidence type="ECO:0000256" key="1">
    <source>
        <dbReference type="SAM" id="MobiDB-lite"/>
    </source>
</evidence>
<evidence type="ECO:0000313" key="2">
    <source>
        <dbReference type="EMBL" id="GBB87338.1"/>
    </source>
</evidence>
<comment type="caution">
    <text evidence="2">The sequence shown here is derived from an EMBL/GenBank/DDBJ whole genome shotgun (WGS) entry which is preliminary data.</text>
</comment>
<gene>
    <name evidence="2" type="ORF">RclHR1_13790005</name>
</gene>
<proteinExistence type="predicted"/>
<feature type="region of interest" description="Disordered" evidence="1">
    <location>
        <begin position="35"/>
        <end position="67"/>
    </location>
</feature>
<accession>A0A2Z6R3I2</accession>
<reference evidence="2 3" key="1">
    <citation type="submission" date="2017-11" db="EMBL/GenBank/DDBJ databases">
        <title>The genome of Rhizophagus clarus HR1 reveals common genetic basis of auxotrophy among arbuscular mycorrhizal fungi.</title>
        <authorList>
            <person name="Kobayashi Y."/>
        </authorList>
    </citation>
    <scope>NUCLEOTIDE SEQUENCE [LARGE SCALE GENOMIC DNA]</scope>
    <source>
        <strain evidence="2 3">HR1</strain>
    </source>
</reference>
<name>A0A2Z6R3I2_9GLOM</name>
<dbReference type="AlphaFoldDB" id="A0A2Z6R3I2"/>
<evidence type="ECO:0000313" key="3">
    <source>
        <dbReference type="Proteomes" id="UP000247702"/>
    </source>
</evidence>
<dbReference type="EMBL" id="BEXD01000423">
    <property type="protein sequence ID" value="GBB87338.1"/>
    <property type="molecule type" value="Genomic_DNA"/>
</dbReference>
<protein>
    <submittedName>
        <fullName evidence="2">Uncharacterized protein</fullName>
    </submittedName>
</protein>
<dbReference type="Proteomes" id="UP000247702">
    <property type="component" value="Unassembled WGS sequence"/>
</dbReference>
<keyword evidence="3" id="KW-1185">Reference proteome</keyword>
<sequence length="67" mass="7930">MNTEVTSQNLKLRQKLRTRTLELCFWMNNMTWISRTNNMTQTSSQTNNTTQTSSRTNNMTQTRLPDE</sequence>